<feature type="domain" description="Anti-sigma-28 factor FlgM C-terminal" evidence="1">
    <location>
        <begin position="39"/>
        <end position="94"/>
    </location>
</feature>
<keyword evidence="2" id="KW-0966">Cell projection</keyword>
<evidence type="ECO:0000313" key="2">
    <source>
        <dbReference type="EMBL" id="MEX5284832.1"/>
    </source>
</evidence>
<protein>
    <submittedName>
        <fullName evidence="2">Flagellar biosynthesis anti-sigma factor FlgM</fullName>
    </submittedName>
</protein>
<dbReference type="SUPFAM" id="SSF101498">
    <property type="entry name" value="Anti-sigma factor FlgM"/>
    <property type="match status" value="1"/>
</dbReference>
<keyword evidence="2" id="KW-0282">Flagellum</keyword>
<reference evidence="2 3" key="1">
    <citation type="submission" date="2023-04" db="EMBL/GenBank/DDBJ databases">
        <title>Genome Sequence of Selenomonas sputigena ATCC 33150.</title>
        <authorList>
            <person name="Miller D.P."/>
            <person name="Anvari S."/>
            <person name="Polson S.W."/>
            <person name="Macdonald M."/>
            <person name="Mcdowell J.V."/>
        </authorList>
    </citation>
    <scope>NUCLEOTIDE SEQUENCE [LARGE SCALE GENOMIC DNA]</scope>
    <source>
        <strain evidence="2 3">ATCC 33150</strain>
    </source>
</reference>
<evidence type="ECO:0000313" key="3">
    <source>
        <dbReference type="Proteomes" id="UP001559623"/>
    </source>
</evidence>
<dbReference type="EMBL" id="JARVLH010000002">
    <property type="protein sequence ID" value="MEX5284832.1"/>
    <property type="molecule type" value="Genomic_DNA"/>
</dbReference>
<accession>A0ABV3X5E1</accession>
<name>A0ABV3X5E1_9FIRM</name>
<sequence length="97" mass="10859">MSIQVQGSVQSLYGAYAANEAFSAAQAKDRRQPVCQHKDAVVLSQEGRTFGEIFNRLKADGGKVREDKVAFYEKQIESGNYNVAARDIADRMINQRF</sequence>
<keyword evidence="3" id="KW-1185">Reference proteome</keyword>
<proteinExistence type="predicted"/>
<organism evidence="2 3">
    <name type="scientific">Selenomonas sputigena</name>
    <dbReference type="NCBI Taxonomy" id="69823"/>
    <lineage>
        <taxon>Bacteria</taxon>
        <taxon>Bacillati</taxon>
        <taxon>Bacillota</taxon>
        <taxon>Negativicutes</taxon>
        <taxon>Selenomonadales</taxon>
        <taxon>Selenomonadaceae</taxon>
        <taxon>Selenomonas</taxon>
    </lineage>
</organism>
<comment type="caution">
    <text evidence="2">The sequence shown here is derived from an EMBL/GenBank/DDBJ whole genome shotgun (WGS) entry which is preliminary data.</text>
</comment>
<gene>
    <name evidence="2" type="ORF">QCO44_04125</name>
</gene>
<keyword evidence="2" id="KW-0969">Cilium</keyword>
<evidence type="ECO:0000259" key="1">
    <source>
        <dbReference type="Pfam" id="PF04316"/>
    </source>
</evidence>
<dbReference type="InterPro" id="IPR031316">
    <property type="entry name" value="FlgM_C"/>
</dbReference>
<dbReference type="InterPro" id="IPR035890">
    <property type="entry name" value="Anti-sigma-28_factor_FlgM_sf"/>
</dbReference>
<dbReference type="RefSeq" id="WP_368846553.1">
    <property type="nucleotide sequence ID" value="NZ_CP194411.1"/>
</dbReference>
<dbReference type="Proteomes" id="UP001559623">
    <property type="component" value="Unassembled WGS sequence"/>
</dbReference>
<dbReference type="Pfam" id="PF04316">
    <property type="entry name" value="FlgM"/>
    <property type="match status" value="1"/>
</dbReference>